<accession>A0A6I4UEN1</accession>
<dbReference type="PANTHER" id="PTHR16222:SF12">
    <property type="entry name" value="ADP-RIBOSYLGLYCOHYDROLASE-RELATED"/>
    <property type="match status" value="1"/>
</dbReference>
<feature type="binding site" evidence="1">
    <location>
        <position position="61"/>
    </location>
    <ligand>
        <name>Mg(2+)</name>
        <dbReference type="ChEBI" id="CHEBI:18420"/>
        <label>1</label>
    </ligand>
</feature>
<name>A0A6I4UEN1_9SPHN</name>
<dbReference type="RefSeq" id="WP_160759501.1">
    <property type="nucleotide sequence ID" value="NZ_BAAADZ010000002.1"/>
</dbReference>
<gene>
    <name evidence="2" type="ORF">FHS52_000953</name>
    <name evidence="3" type="ORF">GRI59_01875</name>
</gene>
<dbReference type="InterPro" id="IPR005502">
    <property type="entry name" value="Ribosyl_crysJ1"/>
</dbReference>
<keyword evidence="1" id="KW-0460">Magnesium</keyword>
<protein>
    <submittedName>
        <fullName evidence="2">ADP-ribosyl-[dinitrogen reductase] hydrolase</fullName>
    </submittedName>
    <submittedName>
        <fullName evidence="3">ADP-ribosylglycohydrolase family protein</fullName>
    </submittedName>
</protein>
<dbReference type="Gene3D" id="1.10.4080.10">
    <property type="entry name" value="ADP-ribosylation/Crystallin J1"/>
    <property type="match status" value="1"/>
</dbReference>
<feature type="binding site" evidence="1">
    <location>
        <position position="62"/>
    </location>
    <ligand>
        <name>Mg(2+)</name>
        <dbReference type="ChEBI" id="CHEBI:18420"/>
        <label>1</label>
    </ligand>
</feature>
<evidence type="ECO:0000313" key="3">
    <source>
        <dbReference type="EMBL" id="MXP37360.1"/>
    </source>
</evidence>
<feature type="binding site" evidence="1">
    <location>
        <position position="259"/>
    </location>
    <ligand>
        <name>Mg(2+)</name>
        <dbReference type="ChEBI" id="CHEBI:18420"/>
        <label>1</label>
    </ligand>
</feature>
<dbReference type="Pfam" id="PF03747">
    <property type="entry name" value="ADP_ribosyl_GH"/>
    <property type="match status" value="1"/>
</dbReference>
<feature type="binding site" evidence="1">
    <location>
        <position position="262"/>
    </location>
    <ligand>
        <name>Mg(2+)</name>
        <dbReference type="ChEBI" id="CHEBI:18420"/>
        <label>1</label>
    </ligand>
</feature>
<dbReference type="EMBL" id="JACICE010000001">
    <property type="protein sequence ID" value="MBB3775010.1"/>
    <property type="molecule type" value="Genomic_DNA"/>
</dbReference>
<proteinExistence type="predicted"/>
<dbReference type="AlphaFoldDB" id="A0A6I4UEN1"/>
<evidence type="ECO:0000313" key="4">
    <source>
        <dbReference type="Proteomes" id="UP000430021"/>
    </source>
</evidence>
<dbReference type="Proteomes" id="UP000430021">
    <property type="component" value="Unassembled WGS sequence"/>
</dbReference>
<dbReference type="SUPFAM" id="SSF101478">
    <property type="entry name" value="ADP-ribosylglycohydrolase"/>
    <property type="match status" value="1"/>
</dbReference>
<evidence type="ECO:0000313" key="5">
    <source>
        <dbReference type="Proteomes" id="UP000548685"/>
    </source>
</evidence>
<dbReference type="InterPro" id="IPR036705">
    <property type="entry name" value="Ribosyl_crysJ1_sf"/>
</dbReference>
<keyword evidence="3" id="KW-0378">Hydrolase</keyword>
<organism evidence="3 4">
    <name type="scientific">Erythrobacter ramosus</name>
    <dbReference type="NCBI Taxonomy" id="35811"/>
    <lineage>
        <taxon>Bacteria</taxon>
        <taxon>Pseudomonadati</taxon>
        <taxon>Pseudomonadota</taxon>
        <taxon>Alphaproteobacteria</taxon>
        <taxon>Sphingomonadales</taxon>
        <taxon>Erythrobacteraceae</taxon>
        <taxon>Erythrobacter/Porphyrobacter group</taxon>
        <taxon>Erythrobacter</taxon>
    </lineage>
</organism>
<feature type="binding site" evidence="1">
    <location>
        <position position="261"/>
    </location>
    <ligand>
        <name>Mg(2+)</name>
        <dbReference type="ChEBI" id="CHEBI:18420"/>
        <label>1</label>
    </ligand>
</feature>
<feature type="binding site" evidence="1">
    <location>
        <position position="60"/>
    </location>
    <ligand>
        <name>Mg(2+)</name>
        <dbReference type="ChEBI" id="CHEBI:18420"/>
        <label>1</label>
    </ligand>
</feature>
<evidence type="ECO:0000256" key="1">
    <source>
        <dbReference type="PIRSR" id="PIRSR605502-1"/>
    </source>
</evidence>
<reference evidence="3 4" key="1">
    <citation type="submission" date="2019-12" db="EMBL/GenBank/DDBJ databases">
        <title>Genomic-based taxomic classification of the family Erythrobacteraceae.</title>
        <authorList>
            <person name="Xu L."/>
        </authorList>
    </citation>
    <scope>NUCLEOTIDE SEQUENCE [LARGE SCALE GENOMIC DNA]</scope>
    <source>
        <strain evidence="3 4">JCM 10282</strain>
    </source>
</reference>
<keyword evidence="1" id="KW-0479">Metal-binding</keyword>
<dbReference type="GO" id="GO:0046872">
    <property type="term" value="F:metal ion binding"/>
    <property type="evidence" value="ECO:0007669"/>
    <property type="project" value="UniProtKB-KW"/>
</dbReference>
<dbReference type="PANTHER" id="PTHR16222">
    <property type="entry name" value="ADP-RIBOSYLGLYCOHYDROLASE"/>
    <property type="match status" value="1"/>
</dbReference>
<reference evidence="2 5" key="2">
    <citation type="submission" date="2020-08" db="EMBL/GenBank/DDBJ databases">
        <title>Genomic Encyclopedia of Type Strains, Phase IV (KMG-IV): sequencing the most valuable type-strain genomes for metagenomic binning, comparative biology and taxonomic classification.</title>
        <authorList>
            <person name="Goeker M."/>
        </authorList>
    </citation>
    <scope>NUCLEOTIDE SEQUENCE [LARGE SCALE GENOMIC DNA]</scope>
    <source>
        <strain evidence="2 5">DSM 8510</strain>
    </source>
</reference>
<dbReference type="Proteomes" id="UP000548685">
    <property type="component" value="Unassembled WGS sequence"/>
</dbReference>
<sequence length="315" mass="33377">MSLVRPNASAIEGRALGALLGLAVGDALGTTLEFTQRDSYTHLTDMIGGGPFELKPGQWTDDTAMALALAESLCAKPALDEADLMGRFANWYVHGVNSCTGTCFDIGNATRSAIEAWLRSGNPFAGSTDPSTAGNGSLMRLAPVAVRHWQDPAVLVDVARRQSATTHGASQAVEVCERFARVLAEAISGRDWQAALDGQEYSQDLAIAAIISGDWRAKKRSQISSSGYVIHSFEAAFWCVAQTDSFRSAVLLAANLGDDADTTAAITGQLAGAVYGAGAIPRPWLDKLAWREDIEALALQLFEASLSDGSSQLVR</sequence>
<dbReference type="EMBL" id="WTYB01000001">
    <property type="protein sequence ID" value="MXP37360.1"/>
    <property type="molecule type" value="Genomic_DNA"/>
</dbReference>
<keyword evidence="5" id="KW-1185">Reference proteome</keyword>
<comment type="cofactor">
    <cofactor evidence="1">
        <name>Mg(2+)</name>
        <dbReference type="ChEBI" id="CHEBI:18420"/>
    </cofactor>
    <text evidence="1">Binds 2 magnesium ions per subunit.</text>
</comment>
<comment type="caution">
    <text evidence="3">The sequence shown here is derived from an EMBL/GenBank/DDBJ whole genome shotgun (WGS) entry which is preliminary data.</text>
</comment>
<dbReference type="InterPro" id="IPR050792">
    <property type="entry name" value="ADP-ribosylglycohydrolase"/>
</dbReference>
<dbReference type="GO" id="GO:0016787">
    <property type="term" value="F:hydrolase activity"/>
    <property type="evidence" value="ECO:0007669"/>
    <property type="project" value="UniProtKB-KW"/>
</dbReference>
<dbReference type="OrthoDB" id="9806482at2"/>
<evidence type="ECO:0000313" key="2">
    <source>
        <dbReference type="EMBL" id="MBB3775010.1"/>
    </source>
</evidence>